<evidence type="ECO:0000313" key="2">
    <source>
        <dbReference type="Proteomes" id="UP001317822"/>
    </source>
</evidence>
<accession>A0ABM8DIH0</accession>
<dbReference type="Proteomes" id="UP001317822">
    <property type="component" value="Chromosome"/>
</dbReference>
<dbReference type="EMBL" id="AP027041">
    <property type="protein sequence ID" value="BDU18448.1"/>
    <property type="molecule type" value="Genomic_DNA"/>
</dbReference>
<keyword evidence="2" id="KW-1185">Reference proteome</keyword>
<gene>
    <name evidence="1" type="ORF">LA521A_36490</name>
</gene>
<protein>
    <submittedName>
        <fullName evidence="1">Uncharacterized protein</fullName>
    </submittedName>
</protein>
<sequence length="91" mass="10046">MRDIDQIESTLVVLYPKLKVTQLKVLHPGADDDGLWFFSHPDCDCEVQLEAPTRNCPFLLESGKDDQGRVVTTVDQAIDGVVAKLGLPPAR</sequence>
<evidence type="ECO:0000313" key="1">
    <source>
        <dbReference type="EMBL" id="BDU18448.1"/>
    </source>
</evidence>
<proteinExistence type="predicted"/>
<name>A0ABM8DIH0_9GAMM</name>
<reference evidence="1 2" key="1">
    <citation type="journal article" date="2023" name="Int. J. Syst. Evol. Microbiol.">
        <title>Physiological and genomic analyses of cobalamin (vitamin B12)-auxotrophy of Lysobacter auxotrophicus sp. nov., a methionine-auxotrophic chitinolytic bacterium isolated from chitin-treated soil.</title>
        <authorList>
            <person name="Saito A."/>
            <person name="Dohra H."/>
            <person name="Hamada M."/>
            <person name="Moriuchi R."/>
            <person name="Kotsuchibashi Y."/>
            <person name="Mori K."/>
        </authorList>
    </citation>
    <scope>NUCLEOTIDE SEQUENCE [LARGE SCALE GENOMIC DNA]</scope>
    <source>
        <strain evidence="1 2">5-21a</strain>
    </source>
</reference>
<dbReference type="RefSeq" id="WP_281780295.1">
    <property type="nucleotide sequence ID" value="NZ_AP027041.1"/>
</dbReference>
<organism evidence="1 2">
    <name type="scientific">Lysobacter auxotrophicus</name>
    <dbReference type="NCBI Taxonomy" id="2992573"/>
    <lineage>
        <taxon>Bacteria</taxon>
        <taxon>Pseudomonadati</taxon>
        <taxon>Pseudomonadota</taxon>
        <taxon>Gammaproteobacteria</taxon>
        <taxon>Lysobacterales</taxon>
        <taxon>Lysobacteraceae</taxon>
        <taxon>Lysobacter</taxon>
    </lineage>
</organism>